<dbReference type="PANTHER" id="PTHR20854:SF4">
    <property type="entry name" value="INOSITOL-1-MONOPHOSPHATASE-RELATED"/>
    <property type="match status" value="1"/>
</dbReference>
<dbReference type="PANTHER" id="PTHR20854">
    <property type="entry name" value="INOSITOL MONOPHOSPHATASE"/>
    <property type="match status" value="1"/>
</dbReference>
<comment type="cofactor">
    <cofactor evidence="2">
        <name>Mg(2+)</name>
        <dbReference type="ChEBI" id="CHEBI:18420"/>
    </cofactor>
</comment>
<dbReference type="EC" id="3.1.3.25" evidence="3"/>
<dbReference type="Gene3D" id="3.40.190.80">
    <property type="match status" value="1"/>
</dbReference>
<evidence type="ECO:0000256" key="2">
    <source>
        <dbReference type="PIRSR" id="PIRSR600760-2"/>
    </source>
</evidence>
<keyword evidence="2" id="KW-0479">Metal-binding</keyword>
<keyword evidence="2" id="KW-0460">Magnesium</keyword>
<name>A0A6G8F2E9_9PROT</name>
<dbReference type="SUPFAM" id="SSF56655">
    <property type="entry name" value="Carbohydrate phosphatase"/>
    <property type="match status" value="1"/>
</dbReference>
<evidence type="ECO:0000313" key="3">
    <source>
        <dbReference type="EMBL" id="QIM10396.1"/>
    </source>
</evidence>
<keyword evidence="3" id="KW-0378">Hydrolase</keyword>
<feature type="binding site" evidence="2">
    <location>
        <position position="87"/>
    </location>
    <ligand>
        <name>Mg(2+)</name>
        <dbReference type="ChEBI" id="CHEBI:18420"/>
        <label>1</label>
        <note>catalytic</note>
    </ligand>
</feature>
<evidence type="ECO:0000256" key="1">
    <source>
        <dbReference type="ARBA" id="ARBA00009759"/>
    </source>
</evidence>
<accession>A0A6G8F2E9</accession>
<dbReference type="PRINTS" id="PR00377">
    <property type="entry name" value="IMPHPHTASES"/>
</dbReference>
<dbReference type="GO" id="GO:0007165">
    <property type="term" value="P:signal transduction"/>
    <property type="evidence" value="ECO:0007669"/>
    <property type="project" value="TreeGrafter"/>
</dbReference>
<sequence>MSYLSPLLTMMVNAVKKSTSNLDRDFSEIERLQSSVRPYQNFVANSYNKVAQNLRIELGKIKPDAAFVEKDVPSVPAVGSCFLVTPIDGLSNFSRGIPLFATTVAYCENGEVKASVVYNRASDELYFAEKGNGSYKEGFRNHERLRVSSNKEEAFALITSQIGYAAPSAEFEKAYGRISKVALQSRTLGAVSVAMACAAAGKADISVSLGNGLNAVVAGLLLVKEAGGYVYNLDAKEIAPAKLEQILVSDNLAAANNNMEALIKKLA</sequence>
<dbReference type="AlphaFoldDB" id="A0A6G8F2E9"/>
<dbReference type="Pfam" id="PF00459">
    <property type="entry name" value="Inositol_P"/>
    <property type="match status" value="1"/>
</dbReference>
<comment type="similarity">
    <text evidence="1">Belongs to the inositol monophosphatase superfamily.</text>
</comment>
<feature type="binding site" evidence="2">
    <location>
        <position position="88"/>
    </location>
    <ligand>
        <name>Mg(2+)</name>
        <dbReference type="ChEBI" id="CHEBI:18420"/>
        <label>1</label>
        <note>catalytic</note>
    </ligand>
</feature>
<proteinExistence type="inferred from homology"/>
<dbReference type="InterPro" id="IPR000760">
    <property type="entry name" value="Inositol_monophosphatase-like"/>
</dbReference>
<protein>
    <submittedName>
        <fullName evidence="3">Inositol monophosphatase</fullName>
        <ecNumber evidence="3">3.1.3.25</ecNumber>
    </submittedName>
</protein>
<gene>
    <name evidence="3" type="ORF">PlAlph_2880</name>
</gene>
<dbReference type="EMBL" id="MN990730">
    <property type="protein sequence ID" value="QIM10396.1"/>
    <property type="molecule type" value="Genomic_DNA"/>
</dbReference>
<dbReference type="GO" id="GO:0008934">
    <property type="term" value="F:inositol monophosphate 1-phosphatase activity"/>
    <property type="evidence" value="ECO:0007669"/>
    <property type="project" value="TreeGrafter"/>
</dbReference>
<organism evidence="3">
    <name type="scientific">uncultured Alphaproteobacteria bacterium</name>
    <dbReference type="NCBI Taxonomy" id="91750"/>
    <lineage>
        <taxon>Bacteria</taxon>
        <taxon>Pseudomonadati</taxon>
        <taxon>Pseudomonadota</taxon>
        <taxon>Alphaproteobacteria</taxon>
        <taxon>environmental samples</taxon>
    </lineage>
</organism>
<dbReference type="Gene3D" id="3.30.540.10">
    <property type="entry name" value="Fructose-1,6-Bisphosphatase, subunit A, domain 1"/>
    <property type="match status" value="1"/>
</dbReference>
<dbReference type="GO" id="GO:0006020">
    <property type="term" value="P:inositol metabolic process"/>
    <property type="evidence" value="ECO:0007669"/>
    <property type="project" value="TreeGrafter"/>
</dbReference>
<reference evidence="3" key="1">
    <citation type="journal article" date="2020" name="J. ISSAAS">
        <title>Lactobacilli and other gastrointestinal microbiota of Peromyscus leucopus, reservoir host for agents of Lyme disease and other zoonoses in North America.</title>
        <authorList>
            <person name="Milovic A."/>
            <person name="Bassam K."/>
            <person name="Shao H."/>
            <person name="Chatzistamou I."/>
            <person name="Tufts D.M."/>
            <person name="Diuk-Wasser M."/>
            <person name="Barbour A.G."/>
        </authorList>
    </citation>
    <scope>NUCLEOTIDE SEQUENCE</scope>
    <source>
        <strain evidence="3">LL90</strain>
    </source>
</reference>
<dbReference type="GO" id="GO:0046872">
    <property type="term" value="F:metal ion binding"/>
    <property type="evidence" value="ECO:0007669"/>
    <property type="project" value="UniProtKB-KW"/>
</dbReference>